<proteinExistence type="predicted"/>
<dbReference type="Pfam" id="PF04307">
    <property type="entry name" value="YdjM"/>
    <property type="match status" value="1"/>
</dbReference>
<dbReference type="PANTHER" id="PTHR40031:SF1">
    <property type="entry name" value="MEMBRANE-BOUND METAL-DEPENDENT HYDROLASE"/>
    <property type="match status" value="1"/>
</dbReference>
<sequence length="357" mass="41509">MFANRNTYVNLHSYYAFMDSLTQIVLGAACGEAVLGKKIGNKALLFGAIGGTIPDLDVFVGRWLYGNEIDAMLFHRGFMHSILFSVFAAIILGWLTFKFYNIGKRQGTTDLKDWKNLFFWALFTHPILDCFTPYGTQLFAPFTNYRVALNNIAVVDPIYTLPFLLCLIVLMFFRRTSNKRRFILKLGIGISSAYLLFTFGNKLYMDTVFKKSLESNKINFKRGYTQPTIFNNILWYGVAETDSTYWVGYYSLLDKDNLFSDFRELKKERALSTEKYKRVKDLAWFSNQYYSIYKVAENEYQYNDLRYPVTQEENSTSSVFSFLLHDDDGALNMKPFERNEDNISEALNALWIRMKGK</sequence>
<evidence type="ECO:0000313" key="2">
    <source>
        <dbReference type="EMBL" id="RED49546.1"/>
    </source>
</evidence>
<dbReference type="InterPro" id="IPR053170">
    <property type="entry name" value="Transcription_regulator"/>
</dbReference>
<protein>
    <submittedName>
        <fullName evidence="2">Inner membrane protein</fullName>
    </submittedName>
</protein>
<keyword evidence="1" id="KW-1133">Transmembrane helix</keyword>
<gene>
    <name evidence="2" type="ORF">DFQ02_102320</name>
</gene>
<evidence type="ECO:0000256" key="1">
    <source>
        <dbReference type="SAM" id="Phobius"/>
    </source>
</evidence>
<dbReference type="PROSITE" id="PS51257">
    <property type="entry name" value="PROKAR_LIPOPROTEIN"/>
    <property type="match status" value="1"/>
</dbReference>
<comment type="caution">
    <text evidence="2">The sequence shown here is derived from an EMBL/GenBank/DDBJ whole genome shotgun (WGS) entry which is preliminary data.</text>
</comment>
<dbReference type="Proteomes" id="UP000256629">
    <property type="component" value="Unassembled WGS sequence"/>
</dbReference>
<organism evidence="2 3">
    <name type="scientific">Seonamhaeicola aphaedonensis</name>
    <dbReference type="NCBI Taxonomy" id="1461338"/>
    <lineage>
        <taxon>Bacteria</taxon>
        <taxon>Pseudomonadati</taxon>
        <taxon>Bacteroidota</taxon>
        <taxon>Flavobacteriia</taxon>
        <taxon>Flavobacteriales</taxon>
        <taxon>Flavobacteriaceae</taxon>
    </lineage>
</organism>
<dbReference type="RefSeq" id="WP_245940201.1">
    <property type="nucleotide sequence ID" value="NZ_QRDX01000002.1"/>
</dbReference>
<keyword evidence="1" id="KW-0812">Transmembrane</keyword>
<keyword evidence="1" id="KW-0472">Membrane</keyword>
<feature type="transmembrane region" description="Helical" evidence="1">
    <location>
        <begin position="152"/>
        <end position="173"/>
    </location>
</feature>
<feature type="transmembrane region" description="Helical" evidence="1">
    <location>
        <begin position="77"/>
        <end position="97"/>
    </location>
</feature>
<feature type="transmembrane region" description="Helical" evidence="1">
    <location>
        <begin position="182"/>
        <end position="200"/>
    </location>
</feature>
<dbReference type="PANTHER" id="PTHR40031">
    <property type="entry name" value="HYPOTHETICAL MEMBRANE SPANNING PROTEIN"/>
    <property type="match status" value="1"/>
</dbReference>
<feature type="transmembrane region" description="Helical" evidence="1">
    <location>
        <begin position="43"/>
        <end position="65"/>
    </location>
</feature>
<feature type="transmembrane region" description="Helical" evidence="1">
    <location>
        <begin position="117"/>
        <end position="140"/>
    </location>
</feature>
<dbReference type="EMBL" id="QRDX01000002">
    <property type="protein sequence ID" value="RED49546.1"/>
    <property type="molecule type" value="Genomic_DNA"/>
</dbReference>
<evidence type="ECO:0000313" key="3">
    <source>
        <dbReference type="Proteomes" id="UP000256629"/>
    </source>
</evidence>
<reference evidence="2 3" key="1">
    <citation type="submission" date="2018-07" db="EMBL/GenBank/DDBJ databases">
        <title>Genomic Encyclopedia of Type Strains, Phase III (KMG-III): the genomes of soil and plant-associated and newly described type strains.</title>
        <authorList>
            <person name="Whitman W."/>
        </authorList>
    </citation>
    <scope>NUCLEOTIDE SEQUENCE [LARGE SCALE GENOMIC DNA]</scope>
    <source>
        <strain evidence="2 3">CECT 8487</strain>
    </source>
</reference>
<keyword evidence="3" id="KW-1185">Reference proteome</keyword>
<dbReference type="AlphaFoldDB" id="A0A3D9HKW9"/>
<name>A0A3D9HKW9_9FLAO</name>
<dbReference type="InterPro" id="IPR007404">
    <property type="entry name" value="YdjM-like"/>
</dbReference>
<accession>A0A3D9HKW9</accession>